<dbReference type="EMBL" id="JAOAOG010000140">
    <property type="protein sequence ID" value="KAJ6245998.1"/>
    <property type="molecule type" value="Genomic_DNA"/>
</dbReference>
<organism evidence="2 3">
    <name type="scientific">Anaeramoeba flamelloides</name>
    <dbReference type="NCBI Taxonomy" id="1746091"/>
    <lineage>
        <taxon>Eukaryota</taxon>
        <taxon>Metamonada</taxon>
        <taxon>Anaeramoebidae</taxon>
        <taxon>Anaeramoeba</taxon>
    </lineage>
</organism>
<feature type="transmembrane region" description="Helical" evidence="1">
    <location>
        <begin position="68"/>
        <end position="86"/>
    </location>
</feature>
<accession>A0ABQ8YN64</accession>
<gene>
    <name evidence="2" type="ORF">M0813_19758</name>
</gene>
<keyword evidence="1" id="KW-0812">Transmembrane</keyword>
<keyword evidence="1" id="KW-0472">Membrane</keyword>
<feature type="transmembrane region" description="Helical" evidence="1">
    <location>
        <begin position="92"/>
        <end position="111"/>
    </location>
</feature>
<evidence type="ECO:0000313" key="3">
    <source>
        <dbReference type="Proteomes" id="UP001150062"/>
    </source>
</evidence>
<comment type="caution">
    <text evidence="2">The sequence shown here is derived from an EMBL/GenBank/DDBJ whole genome shotgun (WGS) entry which is preliminary data.</text>
</comment>
<dbReference type="InterPro" id="IPR037997">
    <property type="entry name" value="Dgk1-like"/>
</dbReference>
<dbReference type="PANTHER" id="PTHR31303">
    <property type="entry name" value="CTP-DEPENDENT DIACYLGLYCEROL KINASE 1"/>
    <property type="match status" value="1"/>
</dbReference>
<feature type="transmembrane region" description="Helical" evidence="1">
    <location>
        <begin position="20"/>
        <end position="38"/>
    </location>
</feature>
<evidence type="ECO:0000256" key="1">
    <source>
        <dbReference type="SAM" id="Phobius"/>
    </source>
</evidence>
<feature type="transmembrane region" description="Helical" evidence="1">
    <location>
        <begin position="222"/>
        <end position="240"/>
    </location>
</feature>
<evidence type="ECO:0008006" key="4">
    <source>
        <dbReference type="Google" id="ProtNLM"/>
    </source>
</evidence>
<proteinExistence type="predicted"/>
<feature type="transmembrane region" description="Helical" evidence="1">
    <location>
        <begin position="194"/>
        <end position="216"/>
    </location>
</feature>
<dbReference type="PANTHER" id="PTHR31303:SF1">
    <property type="entry name" value="CTP-DEPENDENT DIACYLGLYCEROL KINASE 1"/>
    <property type="match status" value="1"/>
</dbReference>
<keyword evidence="3" id="KW-1185">Reference proteome</keyword>
<protein>
    <recommendedName>
        <fullName evidence="4">Dolichol kinase</fullName>
    </recommendedName>
</protein>
<keyword evidence="1" id="KW-1133">Transmembrane helix</keyword>
<name>A0ABQ8YN64_9EUKA</name>
<dbReference type="Proteomes" id="UP001150062">
    <property type="component" value="Unassembled WGS sequence"/>
</dbReference>
<reference evidence="2" key="1">
    <citation type="submission" date="2022-08" db="EMBL/GenBank/DDBJ databases">
        <title>Novel sulfate-reducing endosymbionts in the free-living metamonad Anaeramoeba.</title>
        <authorList>
            <person name="Jerlstrom-Hultqvist J."/>
            <person name="Cepicka I."/>
            <person name="Gallot-Lavallee L."/>
            <person name="Salas-Leiva D."/>
            <person name="Curtis B.A."/>
            <person name="Zahonova K."/>
            <person name="Pipaliya S."/>
            <person name="Dacks J."/>
            <person name="Roger A.J."/>
        </authorList>
    </citation>
    <scope>NUCLEOTIDE SEQUENCE</scope>
    <source>
        <strain evidence="2">Schooner1</strain>
    </source>
</reference>
<feature type="transmembrane region" description="Helical" evidence="1">
    <location>
        <begin position="138"/>
        <end position="156"/>
    </location>
</feature>
<evidence type="ECO:0000313" key="2">
    <source>
        <dbReference type="EMBL" id="KAJ6245998.1"/>
    </source>
</evidence>
<sequence>MGLRSMLIRNWDLHRQELAVLLGFLGVCGILAIVFIFFNRSLHKVLRSLNIMRAQKLRSVFRELRRKGFHLAGMIYPTLFYFGIKMGLITRFHFSLVLGIMSFVAICVEVTRFRWPKFQQYVLLIIGKIMRKREYKHTSGMTWFTSGIFLSGAFFHPLIAMTSMWCLIFGDLMAAIIGKTFGTTKIFGQKSLQGSIGCFVSSLTITLFGFLFFGRLSITDSLILATVSSLTATLAELYTFGRINDNFTIPVSTCLTTTLAVKIFNITLPIIIKKISQTDQVEEMSSIEQIE</sequence>